<name>M2ZRR9_PSEFD</name>
<keyword evidence="2" id="KW-1185">Reference proteome</keyword>
<dbReference type="KEGG" id="pfj:MYCFIDRAFT_78820"/>
<proteinExistence type="predicted"/>
<protein>
    <submittedName>
        <fullName evidence="1">Uncharacterized protein</fullName>
    </submittedName>
</protein>
<dbReference type="OrthoDB" id="10461536at2759"/>
<dbReference type="AlphaFoldDB" id="M2ZRR9"/>
<dbReference type="VEuPathDB" id="FungiDB:MYCFIDRAFT_78820"/>
<dbReference type="eggNOG" id="ENOG502T3CE">
    <property type="taxonomic scope" value="Eukaryota"/>
</dbReference>
<dbReference type="Proteomes" id="UP000016932">
    <property type="component" value="Unassembled WGS sequence"/>
</dbReference>
<accession>M2ZRR9</accession>
<gene>
    <name evidence="1" type="ORF">MYCFIDRAFT_78820</name>
</gene>
<dbReference type="RefSeq" id="XP_007927179.1">
    <property type="nucleotide sequence ID" value="XM_007928988.1"/>
</dbReference>
<dbReference type="HOGENOM" id="CLU_1611497_0_0_1"/>
<dbReference type="EMBL" id="KB446559">
    <property type="protein sequence ID" value="EME81729.1"/>
    <property type="molecule type" value="Genomic_DNA"/>
</dbReference>
<evidence type="ECO:0000313" key="1">
    <source>
        <dbReference type="EMBL" id="EME81729.1"/>
    </source>
</evidence>
<evidence type="ECO:0000313" key="2">
    <source>
        <dbReference type="Proteomes" id="UP000016932"/>
    </source>
</evidence>
<organism evidence="1 2">
    <name type="scientific">Pseudocercospora fijiensis (strain CIRAD86)</name>
    <name type="common">Black leaf streak disease fungus</name>
    <name type="synonym">Mycosphaerella fijiensis</name>
    <dbReference type="NCBI Taxonomy" id="383855"/>
    <lineage>
        <taxon>Eukaryota</taxon>
        <taxon>Fungi</taxon>
        <taxon>Dikarya</taxon>
        <taxon>Ascomycota</taxon>
        <taxon>Pezizomycotina</taxon>
        <taxon>Dothideomycetes</taxon>
        <taxon>Dothideomycetidae</taxon>
        <taxon>Mycosphaerellales</taxon>
        <taxon>Mycosphaerellaceae</taxon>
        <taxon>Pseudocercospora</taxon>
    </lineage>
</organism>
<reference evidence="1 2" key="1">
    <citation type="journal article" date="2012" name="PLoS Pathog.">
        <title>Diverse lifestyles and strategies of plant pathogenesis encoded in the genomes of eighteen Dothideomycetes fungi.</title>
        <authorList>
            <person name="Ohm R.A."/>
            <person name="Feau N."/>
            <person name="Henrissat B."/>
            <person name="Schoch C.L."/>
            <person name="Horwitz B.A."/>
            <person name="Barry K.W."/>
            <person name="Condon B.J."/>
            <person name="Copeland A.C."/>
            <person name="Dhillon B."/>
            <person name="Glaser F."/>
            <person name="Hesse C.N."/>
            <person name="Kosti I."/>
            <person name="LaButti K."/>
            <person name="Lindquist E.A."/>
            <person name="Lucas S."/>
            <person name="Salamov A.A."/>
            <person name="Bradshaw R.E."/>
            <person name="Ciuffetti L."/>
            <person name="Hamelin R.C."/>
            <person name="Kema G.H.J."/>
            <person name="Lawrence C."/>
            <person name="Scott J.A."/>
            <person name="Spatafora J.W."/>
            <person name="Turgeon B.G."/>
            <person name="de Wit P.J.G.M."/>
            <person name="Zhong S."/>
            <person name="Goodwin S.B."/>
            <person name="Grigoriev I.V."/>
        </authorList>
    </citation>
    <scope>NUCLEOTIDE SEQUENCE [LARGE SCALE GENOMIC DNA]</scope>
    <source>
        <strain evidence="1 2">CIRAD86</strain>
    </source>
</reference>
<sequence>MEICGHEILIFPELRVQYRSRVGEQYRSFQQMMEGLARDVSAEESKRRAKQRAREEEGDFYLSDAEAYFENVNLHAKVKGSTATGLLDLPPEILTIIAEFAAGHPGILNRRCMKDLRLTHPLLSHLGFLKSKLFATITLTPEPGQLWAITKYAANLAPAPSSGRT</sequence>
<dbReference type="GeneID" id="19341515"/>